<protein>
    <submittedName>
        <fullName evidence="4">SDR family oxidoreductase</fullName>
    </submittedName>
</protein>
<dbReference type="PANTHER" id="PTHR43391:SF14">
    <property type="entry name" value="DEHYDROGENASE_REDUCTASE SDR FAMILY PROTEIN 7-LIKE"/>
    <property type="match status" value="1"/>
</dbReference>
<dbReference type="Gene3D" id="3.40.50.720">
    <property type="entry name" value="NAD(P)-binding Rossmann-like Domain"/>
    <property type="match status" value="1"/>
</dbReference>
<name>A0A553K1T0_9ACTN</name>
<dbReference type="InterPro" id="IPR002347">
    <property type="entry name" value="SDR_fam"/>
</dbReference>
<dbReference type="AlphaFoldDB" id="A0A553K1T0"/>
<comment type="similarity">
    <text evidence="1">Belongs to the short-chain dehydrogenases/reductases (SDR) family.</text>
</comment>
<dbReference type="OrthoDB" id="158573at2"/>
<dbReference type="Proteomes" id="UP000317638">
    <property type="component" value="Unassembled WGS sequence"/>
</dbReference>
<evidence type="ECO:0000313" key="5">
    <source>
        <dbReference type="Proteomes" id="UP000317638"/>
    </source>
</evidence>
<sequence>MTDRPLAIVTGATGAMGRCTVENLVATHDVVALGRNEEVLAELAELDGVTTHAVALSDHAGLAAVVEPLERIDVLVHVAAISVRFTVETATADDWREHFETNVIAPAELTRLALPRLRESQGTVIFIGSGASRVPAPGHAVYTASKHALLGLANTLRIDEANTGVRVSTIAPGPTNSGMMRSMQAQAGDDYNEDHYLMPESIAQAVRYVVDAPADAQITDVSVRPRIEVHLRKDGEASKPRRSA</sequence>
<evidence type="ECO:0000256" key="3">
    <source>
        <dbReference type="ARBA" id="ARBA00023002"/>
    </source>
</evidence>
<proteinExistence type="inferred from homology"/>
<dbReference type="PROSITE" id="PS00061">
    <property type="entry name" value="ADH_SHORT"/>
    <property type="match status" value="1"/>
</dbReference>
<dbReference type="InterPro" id="IPR036291">
    <property type="entry name" value="NAD(P)-bd_dom_sf"/>
</dbReference>
<keyword evidence="5" id="KW-1185">Reference proteome</keyword>
<dbReference type="PRINTS" id="PR00081">
    <property type="entry name" value="GDHRDH"/>
</dbReference>
<evidence type="ECO:0000256" key="2">
    <source>
        <dbReference type="ARBA" id="ARBA00022857"/>
    </source>
</evidence>
<reference evidence="4 5" key="1">
    <citation type="submission" date="2019-07" db="EMBL/GenBank/DDBJ databases">
        <authorList>
            <person name="Zhou L.-Y."/>
        </authorList>
    </citation>
    <scope>NUCLEOTIDE SEQUENCE [LARGE SCALE GENOMIC DNA]</scope>
    <source>
        <strain evidence="4 5">YIM 101269</strain>
    </source>
</reference>
<dbReference type="PANTHER" id="PTHR43391">
    <property type="entry name" value="RETINOL DEHYDROGENASE-RELATED"/>
    <property type="match status" value="1"/>
</dbReference>
<dbReference type="GO" id="GO:0016491">
    <property type="term" value="F:oxidoreductase activity"/>
    <property type="evidence" value="ECO:0007669"/>
    <property type="project" value="UniProtKB-KW"/>
</dbReference>
<dbReference type="NCBIfam" id="NF006073">
    <property type="entry name" value="PRK08219.1"/>
    <property type="match status" value="1"/>
</dbReference>
<evidence type="ECO:0000313" key="4">
    <source>
        <dbReference type="EMBL" id="TRY18657.1"/>
    </source>
</evidence>
<dbReference type="Pfam" id="PF00106">
    <property type="entry name" value="adh_short"/>
    <property type="match status" value="1"/>
</dbReference>
<gene>
    <name evidence="4" type="ORF">FOJ82_05920</name>
</gene>
<keyword evidence="3" id="KW-0560">Oxidoreductase</keyword>
<comment type="caution">
    <text evidence="4">The sequence shown here is derived from an EMBL/GenBank/DDBJ whole genome shotgun (WGS) entry which is preliminary data.</text>
</comment>
<dbReference type="RefSeq" id="WP_143937551.1">
    <property type="nucleotide sequence ID" value="NZ_VKKG01000002.1"/>
</dbReference>
<evidence type="ECO:0000256" key="1">
    <source>
        <dbReference type="ARBA" id="ARBA00006484"/>
    </source>
</evidence>
<keyword evidence="2" id="KW-0521">NADP</keyword>
<dbReference type="EMBL" id="VKKG01000002">
    <property type="protein sequence ID" value="TRY18657.1"/>
    <property type="molecule type" value="Genomic_DNA"/>
</dbReference>
<accession>A0A553K1T0</accession>
<dbReference type="SUPFAM" id="SSF51735">
    <property type="entry name" value="NAD(P)-binding Rossmann-fold domains"/>
    <property type="match status" value="1"/>
</dbReference>
<dbReference type="InterPro" id="IPR020904">
    <property type="entry name" value="Sc_DH/Rdtase_CS"/>
</dbReference>
<organism evidence="4 5">
    <name type="scientific">Tessaracoccus rhinocerotis</name>
    <dbReference type="NCBI Taxonomy" id="1689449"/>
    <lineage>
        <taxon>Bacteria</taxon>
        <taxon>Bacillati</taxon>
        <taxon>Actinomycetota</taxon>
        <taxon>Actinomycetes</taxon>
        <taxon>Propionibacteriales</taxon>
        <taxon>Propionibacteriaceae</taxon>
        <taxon>Tessaracoccus</taxon>
    </lineage>
</organism>